<organism evidence="1 2">
    <name type="scientific">Brassica cretica</name>
    <name type="common">Mustard</name>
    <dbReference type="NCBI Taxonomy" id="69181"/>
    <lineage>
        <taxon>Eukaryota</taxon>
        <taxon>Viridiplantae</taxon>
        <taxon>Streptophyta</taxon>
        <taxon>Embryophyta</taxon>
        <taxon>Tracheophyta</taxon>
        <taxon>Spermatophyta</taxon>
        <taxon>Magnoliopsida</taxon>
        <taxon>eudicotyledons</taxon>
        <taxon>Gunneridae</taxon>
        <taxon>Pentapetalae</taxon>
        <taxon>rosids</taxon>
        <taxon>malvids</taxon>
        <taxon>Brassicales</taxon>
        <taxon>Brassicaceae</taxon>
        <taxon>Brassiceae</taxon>
        <taxon>Brassica</taxon>
    </lineage>
</organism>
<protein>
    <submittedName>
        <fullName evidence="1">Uncharacterized protein</fullName>
    </submittedName>
</protein>
<reference evidence="1" key="1">
    <citation type="submission" date="2019-12" db="EMBL/GenBank/DDBJ databases">
        <title>Genome sequencing and annotation of Brassica cretica.</title>
        <authorList>
            <person name="Studholme D.J."/>
            <person name="Sarris P."/>
        </authorList>
    </citation>
    <scope>NUCLEOTIDE SEQUENCE</scope>
    <source>
        <strain evidence="1">PFS-109/04</strain>
        <tissue evidence="1">Leaf</tissue>
    </source>
</reference>
<accession>A0A8S9N769</accession>
<sequence>MHGLMSYQHFGRARSLRSDRTACMCCNCVMTELGSIRTKLYLGNTRCDVFLTEHDLLRKDILVFCGDLDVNFVVTVFDPNNFNLRFFERILMTYSFLERIGQPEVDLANDREESVPFNVLDATFILEFSSSQIFSMLFHDLLGSTETERNAFMLEDFS</sequence>
<dbReference type="AlphaFoldDB" id="A0A8S9N769"/>
<name>A0A8S9N769_BRACR</name>
<comment type="caution">
    <text evidence="1">The sequence shown here is derived from an EMBL/GenBank/DDBJ whole genome shotgun (WGS) entry which is preliminary data.</text>
</comment>
<gene>
    <name evidence="1" type="ORF">F2Q69_00054498</name>
</gene>
<evidence type="ECO:0000313" key="1">
    <source>
        <dbReference type="EMBL" id="KAF3489622.1"/>
    </source>
</evidence>
<evidence type="ECO:0000313" key="2">
    <source>
        <dbReference type="Proteomes" id="UP000712600"/>
    </source>
</evidence>
<dbReference type="Proteomes" id="UP000712600">
    <property type="component" value="Unassembled WGS sequence"/>
</dbReference>
<dbReference type="EMBL" id="QGKX02002183">
    <property type="protein sequence ID" value="KAF3489622.1"/>
    <property type="molecule type" value="Genomic_DNA"/>
</dbReference>
<proteinExistence type="predicted"/>